<evidence type="ECO:0000256" key="5">
    <source>
        <dbReference type="ARBA" id="ARBA00022692"/>
    </source>
</evidence>
<comment type="caution">
    <text evidence="9">The sequence shown here is derived from an EMBL/GenBank/DDBJ whole genome shotgun (WGS) entry which is preliminary data.</text>
</comment>
<feature type="transmembrane region" description="Helical" evidence="8">
    <location>
        <begin position="59"/>
        <end position="81"/>
    </location>
</feature>
<dbReference type="InterPro" id="IPR011606">
    <property type="entry name" value="Brnchd-chn_aa_trnsp_permease"/>
</dbReference>
<evidence type="ECO:0000256" key="3">
    <source>
        <dbReference type="ARBA" id="ARBA00022448"/>
    </source>
</evidence>
<dbReference type="PANTHER" id="PTHR34979">
    <property type="entry name" value="INNER MEMBRANE PROTEIN YGAZ"/>
    <property type="match status" value="1"/>
</dbReference>
<comment type="similarity">
    <text evidence="2">Belongs to the AzlC family.</text>
</comment>
<evidence type="ECO:0000256" key="6">
    <source>
        <dbReference type="ARBA" id="ARBA00022989"/>
    </source>
</evidence>
<keyword evidence="7 8" id="KW-0472">Membrane</keyword>
<evidence type="ECO:0000313" key="9">
    <source>
        <dbReference type="EMBL" id="MEQ2562908.1"/>
    </source>
</evidence>
<dbReference type="PANTHER" id="PTHR34979:SF1">
    <property type="entry name" value="INNER MEMBRANE PROTEIN YGAZ"/>
    <property type="match status" value="1"/>
</dbReference>
<keyword evidence="5 8" id="KW-0812">Transmembrane</keyword>
<gene>
    <name evidence="9" type="ORF">WMO41_06990</name>
</gene>
<accession>A0ABV1HKR2</accession>
<evidence type="ECO:0000313" key="10">
    <source>
        <dbReference type="Proteomes" id="UP001437460"/>
    </source>
</evidence>
<keyword evidence="3" id="KW-0813">Transport</keyword>
<evidence type="ECO:0000256" key="8">
    <source>
        <dbReference type="SAM" id="Phobius"/>
    </source>
</evidence>
<feature type="transmembrane region" description="Helical" evidence="8">
    <location>
        <begin position="21"/>
        <end position="39"/>
    </location>
</feature>
<protein>
    <submittedName>
        <fullName evidence="9">AzlC family ABC transporter permease</fullName>
    </submittedName>
</protein>
<proteinExistence type="inferred from homology"/>
<evidence type="ECO:0000256" key="4">
    <source>
        <dbReference type="ARBA" id="ARBA00022475"/>
    </source>
</evidence>
<feature type="transmembrane region" description="Helical" evidence="8">
    <location>
        <begin position="186"/>
        <end position="204"/>
    </location>
</feature>
<keyword evidence="4" id="KW-1003">Cell membrane</keyword>
<organism evidence="9 10">
    <name type="scientific">Ventrimonas faecis</name>
    <dbReference type="NCBI Taxonomy" id="3133170"/>
    <lineage>
        <taxon>Bacteria</taxon>
        <taxon>Bacillati</taxon>
        <taxon>Bacillota</taxon>
        <taxon>Clostridia</taxon>
        <taxon>Lachnospirales</taxon>
        <taxon>Lachnospiraceae</taxon>
        <taxon>Ventrimonas</taxon>
    </lineage>
</organism>
<dbReference type="Pfam" id="PF03591">
    <property type="entry name" value="AzlC"/>
    <property type="match status" value="1"/>
</dbReference>
<evidence type="ECO:0000256" key="1">
    <source>
        <dbReference type="ARBA" id="ARBA00004651"/>
    </source>
</evidence>
<dbReference type="EMBL" id="JBBMFJ010000011">
    <property type="protein sequence ID" value="MEQ2562908.1"/>
    <property type="molecule type" value="Genomic_DNA"/>
</dbReference>
<feature type="transmembrane region" description="Helical" evidence="8">
    <location>
        <begin position="210"/>
        <end position="230"/>
    </location>
</feature>
<feature type="transmembrane region" description="Helical" evidence="8">
    <location>
        <begin position="143"/>
        <end position="174"/>
    </location>
</feature>
<keyword evidence="6 8" id="KW-1133">Transmembrane helix</keyword>
<dbReference type="RefSeq" id="WP_349229136.1">
    <property type="nucleotide sequence ID" value="NZ_JBBMFJ010000011.1"/>
</dbReference>
<name>A0ABV1HKR2_9FIRM</name>
<evidence type="ECO:0000256" key="2">
    <source>
        <dbReference type="ARBA" id="ARBA00010735"/>
    </source>
</evidence>
<reference evidence="9 10" key="1">
    <citation type="submission" date="2024-03" db="EMBL/GenBank/DDBJ databases">
        <title>Human intestinal bacterial collection.</title>
        <authorList>
            <person name="Pauvert C."/>
            <person name="Hitch T.C.A."/>
            <person name="Clavel T."/>
        </authorList>
    </citation>
    <scope>NUCLEOTIDE SEQUENCE [LARGE SCALE GENOMIC DNA]</scope>
    <source>
        <strain evidence="9 10">CLA-AP-H27</strain>
    </source>
</reference>
<evidence type="ECO:0000256" key="7">
    <source>
        <dbReference type="ARBA" id="ARBA00023136"/>
    </source>
</evidence>
<comment type="subcellular location">
    <subcellularLocation>
        <location evidence="1">Cell membrane</location>
        <topology evidence="1">Multi-pass membrane protein</topology>
    </subcellularLocation>
</comment>
<sequence length="239" mass="25266">MEQNNDKTSFFNGLRDGVPIGLGYFAVAFTLGITAGKAGMNALQSSLMSALMLASAGEFAAISMIATGAGFMEMIVTTVVINMRYLLMSSALSQKVQQDRPFLHRIFMSYAVTDEIFGISMTVPGKLNPFYQYGAACVAAPGWVLGTFLGTVVGMILPAPVMSAMSVAIYGMFLAVVIPPARKDKVIAMVVVVSMAVSFLFQSLPGLKSISSGFQIILLTVLISAAAAVLSPVKEENHA</sequence>
<dbReference type="Proteomes" id="UP001437460">
    <property type="component" value="Unassembled WGS sequence"/>
</dbReference>
<keyword evidence="10" id="KW-1185">Reference proteome</keyword>